<name>A0ABX2AB94_9PROT</name>
<keyword evidence="3" id="KW-1185">Reference proteome</keyword>
<dbReference type="Pfam" id="PF05076">
    <property type="entry name" value="SUFU"/>
    <property type="match status" value="1"/>
</dbReference>
<sequence length="246" mass="26816">MAFVVKPDATFRPSPTARGIIAAPFRADTGAAQALAGHGGTPVLQMTGNTDDAFAARVLAHYTRYLGPVAQDWRDRTPGWPMRLVAFDGTSAQNERFFATCGLGRQAARMPDGRELHCELIFAAHQDGPTDDIVRMMLGVSELVGRSKDALLRGDVIRFTAPILPGTLLTGLYCTMPAFCPSDFACLEPAGSGAPIVMIWLIPVYESEKAYIRAQGWRRFEDDLDRLDPDLLDLHRQPIGTTQGSP</sequence>
<accession>A0ABX2AB94</accession>
<evidence type="ECO:0000259" key="1">
    <source>
        <dbReference type="Pfam" id="PF05076"/>
    </source>
</evidence>
<dbReference type="EMBL" id="JABJWC010000002">
    <property type="protein sequence ID" value="NPC65091.1"/>
    <property type="molecule type" value="Genomic_DNA"/>
</dbReference>
<organism evidence="2 3">
    <name type="scientific">Komagataeibacter melomenusus</name>
    <dbReference type="NCBI Taxonomy" id="2766578"/>
    <lineage>
        <taxon>Bacteria</taxon>
        <taxon>Pseudomonadati</taxon>
        <taxon>Pseudomonadota</taxon>
        <taxon>Alphaproteobacteria</taxon>
        <taxon>Acetobacterales</taxon>
        <taxon>Acetobacteraceae</taxon>
        <taxon>Komagataeibacter</taxon>
    </lineage>
</organism>
<evidence type="ECO:0000313" key="3">
    <source>
        <dbReference type="Proteomes" id="UP000623090"/>
    </source>
</evidence>
<feature type="domain" description="Suppressor of fused-like" evidence="1">
    <location>
        <begin position="85"/>
        <end position="237"/>
    </location>
</feature>
<gene>
    <name evidence="2" type="ORF">HNW77_01450</name>
</gene>
<proteinExistence type="predicted"/>
<evidence type="ECO:0000313" key="2">
    <source>
        <dbReference type="EMBL" id="NPC65091.1"/>
    </source>
</evidence>
<protein>
    <submittedName>
        <fullName evidence="2">Suppressor of fused domain protein</fullName>
    </submittedName>
</protein>
<dbReference type="InterPro" id="IPR020941">
    <property type="entry name" value="SUFU-like_domain"/>
</dbReference>
<comment type="caution">
    <text evidence="2">The sequence shown here is derived from an EMBL/GenBank/DDBJ whole genome shotgun (WGS) entry which is preliminary data.</text>
</comment>
<reference evidence="2 3" key="1">
    <citation type="journal article" date="2020" name="Microorganisms">
        <title>Description of Komagataeibacter melaceti sp. nov. and Komagataeibacter melomenusus sp. nov. Isolated from Apple Cider Vinegar.</title>
        <authorList>
            <person name="Maric L."/>
            <person name="Cleenwerck I."/>
            <person name="Accetto T."/>
            <person name="Vandamme P."/>
            <person name="Trcek J."/>
        </authorList>
    </citation>
    <scope>NUCLEOTIDE SEQUENCE [LARGE SCALE GENOMIC DNA]</scope>
    <source>
        <strain evidence="2 3">AV436</strain>
    </source>
</reference>
<dbReference type="RefSeq" id="WP_172154696.1">
    <property type="nucleotide sequence ID" value="NZ_JABJWC010000002.1"/>
</dbReference>
<dbReference type="Proteomes" id="UP000623090">
    <property type="component" value="Unassembled WGS sequence"/>
</dbReference>